<organism evidence="1">
    <name type="scientific">viral metagenome</name>
    <dbReference type="NCBI Taxonomy" id="1070528"/>
    <lineage>
        <taxon>unclassified sequences</taxon>
        <taxon>metagenomes</taxon>
        <taxon>organismal metagenomes</taxon>
    </lineage>
</organism>
<name>A0A6C0DMW3_9ZZZZ</name>
<dbReference type="EMBL" id="MN739651">
    <property type="protein sequence ID" value="QHT18226.1"/>
    <property type="molecule type" value="Genomic_DNA"/>
</dbReference>
<reference evidence="1" key="1">
    <citation type="journal article" date="2020" name="Nature">
        <title>Giant virus diversity and host interactions through global metagenomics.</title>
        <authorList>
            <person name="Schulz F."/>
            <person name="Roux S."/>
            <person name="Paez-Espino D."/>
            <person name="Jungbluth S."/>
            <person name="Walsh D.A."/>
            <person name="Denef V.J."/>
            <person name="McMahon K.D."/>
            <person name="Konstantinidis K.T."/>
            <person name="Eloe-Fadrosh E.A."/>
            <person name="Kyrpides N.C."/>
            <person name="Woyke T."/>
        </authorList>
    </citation>
    <scope>NUCLEOTIDE SEQUENCE</scope>
    <source>
        <strain evidence="1">GVMAG-M-3300023174-3</strain>
    </source>
</reference>
<protein>
    <submittedName>
        <fullName evidence="1">Uncharacterized protein</fullName>
    </submittedName>
</protein>
<accession>A0A6C0DMW3</accession>
<sequence>METQRETQVDKSTLLRAFNNLFFDFINDIIQVFPENSDLVYAKKSFETIKKMNPTMIAKSWYTFVYQPYKGVIESGDISFFFDKDYKSDLTTVKNANEIMKMIDKIREPIKSMGESNLAHTTKYIQNLSKLSLHYAGNEA</sequence>
<proteinExistence type="predicted"/>
<dbReference type="AlphaFoldDB" id="A0A6C0DMW3"/>
<evidence type="ECO:0000313" key="1">
    <source>
        <dbReference type="EMBL" id="QHT18226.1"/>
    </source>
</evidence>